<evidence type="ECO:0000256" key="1">
    <source>
        <dbReference type="ARBA" id="ARBA00022723"/>
    </source>
</evidence>
<dbReference type="GO" id="GO:0046872">
    <property type="term" value="F:metal ion binding"/>
    <property type="evidence" value="ECO:0007669"/>
    <property type="project" value="UniProtKB-KW"/>
</dbReference>
<dbReference type="InterPro" id="IPR014710">
    <property type="entry name" value="RmlC-like_jellyroll"/>
</dbReference>
<keyword evidence="1" id="KW-0479">Metal-binding</keyword>
<reference evidence="3 4" key="1">
    <citation type="submission" date="2014-10" db="EMBL/GenBank/DDBJ databases">
        <title>Draft genome sequence of Pseudomonas chlororaphis EA105.</title>
        <authorList>
            <person name="McCully L.M."/>
            <person name="Bitzer A.S."/>
            <person name="Spence C."/>
            <person name="Bais H."/>
            <person name="Silby M.W."/>
        </authorList>
    </citation>
    <scope>NUCLEOTIDE SEQUENCE [LARGE SCALE GENOMIC DNA]</scope>
    <source>
        <strain evidence="3 4">EA105</strain>
    </source>
</reference>
<comment type="caution">
    <text evidence="3">The sequence shown here is derived from an EMBL/GenBank/DDBJ whole genome shotgun (WGS) entry which is preliminary data.</text>
</comment>
<dbReference type="Pfam" id="PF07883">
    <property type="entry name" value="Cupin_2"/>
    <property type="match status" value="1"/>
</dbReference>
<dbReference type="Gene3D" id="2.60.120.10">
    <property type="entry name" value="Jelly Rolls"/>
    <property type="match status" value="1"/>
</dbReference>
<evidence type="ECO:0000313" key="3">
    <source>
        <dbReference type="EMBL" id="KHA73523.1"/>
    </source>
</evidence>
<accession>A0A0A6DCC0</accession>
<proteinExistence type="predicted"/>
<dbReference type="SUPFAM" id="SSF51182">
    <property type="entry name" value="RmlC-like cupins"/>
    <property type="match status" value="1"/>
</dbReference>
<dbReference type="PANTHER" id="PTHR35848:SF6">
    <property type="entry name" value="CUPIN TYPE-2 DOMAIN-CONTAINING PROTEIN"/>
    <property type="match status" value="1"/>
</dbReference>
<dbReference type="PATRIC" id="fig|587753.9.peg.5025"/>
<organism evidence="3 4">
    <name type="scientific">Pseudomonas chlororaphis</name>
    <dbReference type="NCBI Taxonomy" id="587753"/>
    <lineage>
        <taxon>Bacteria</taxon>
        <taxon>Pseudomonadati</taxon>
        <taxon>Pseudomonadota</taxon>
        <taxon>Gammaproteobacteria</taxon>
        <taxon>Pseudomonadales</taxon>
        <taxon>Pseudomonadaceae</taxon>
        <taxon>Pseudomonas</taxon>
    </lineage>
</organism>
<dbReference type="EMBL" id="JSFK01000005">
    <property type="protein sequence ID" value="KHA73523.1"/>
    <property type="molecule type" value="Genomic_DNA"/>
</dbReference>
<dbReference type="InterPro" id="IPR011051">
    <property type="entry name" value="RmlC_Cupin_sf"/>
</dbReference>
<evidence type="ECO:0000259" key="2">
    <source>
        <dbReference type="Pfam" id="PF07883"/>
    </source>
</evidence>
<name>A0A0A6DCC0_9PSED</name>
<dbReference type="InterPro" id="IPR013096">
    <property type="entry name" value="Cupin_2"/>
</dbReference>
<dbReference type="OrthoDB" id="116921at2"/>
<sequence length="167" mass="18598">MSNDPCALAARMIRNFNDVPLQYERRDPLYESHGTRLGTDTVAQKLGASVDIVAPGKRSCPYHFHYAQEEMFVILEGFGTLRVAGEMLPIRSGDVIFIPAGPEYPHQIINTSDAPLKYLSIGTRETPEVCQYPDSGKYQAMVTINGARAFTAVQRPGTTLDYWDDEP</sequence>
<dbReference type="PANTHER" id="PTHR35848">
    <property type="entry name" value="OXALATE-BINDING PROTEIN"/>
    <property type="match status" value="1"/>
</dbReference>
<feature type="domain" description="Cupin type-2" evidence="2">
    <location>
        <begin position="52"/>
        <end position="121"/>
    </location>
</feature>
<evidence type="ECO:0000313" key="4">
    <source>
        <dbReference type="Proteomes" id="UP000030564"/>
    </source>
</evidence>
<dbReference type="CDD" id="cd02224">
    <property type="entry name" value="cupin_SPO2919-like"/>
    <property type="match status" value="1"/>
</dbReference>
<protein>
    <submittedName>
        <fullName evidence="3">Auxin-binding protein</fullName>
    </submittedName>
</protein>
<gene>
    <name evidence="3" type="ORF">NZ35_10145</name>
</gene>
<dbReference type="AlphaFoldDB" id="A0A0A6DCC0"/>
<dbReference type="InterPro" id="IPR051610">
    <property type="entry name" value="GPI/OXD"/>
</dbReference>
<dbReference type="Proteomes" id="UP000030564">
    <property type="component" value="Unassembled WGS sequence"/>
</dbReference>